<reference evidence="2" key="2">
    <citation type="journal article" date="2015" name="Data Brief">
        <title>Shoot transcriptome of the giant reed, Arundo donax.</title>
        <authorList>
            <person name="Barrero R.A."/>
            <person name="Guerrero F.D."/>
            <person name="Moolhuijzen P."/>
            <person name="Goolsby J.A."/>
            <person name="Tidwell J."/>
            <person name="Bellgard S.E."/>
            <person name="Bellgard M.I."/>
        </authorList>
    </citation>
    <scope>NUCLEOTIDE SEQUENCE</scope>
    <source>
        <tissue evidence="2">Shoot tissue taken approximately 20 cm above the soil surface</tissue>
    </source>
</reference>
<dbReference type="AlphaFoldDB" id="A0A0A9BIS6"/>
<keyword evidence="1" id="KW-1133">Transmembrane helix</keyword>
<dbReference type="EMBL" id="GBRH01235847">
    <property type="protein sequence ID" value="JAD62048.1"/>
    <property type="molecule type" value="Transcribed_RNA"/>
</dbReference>
<evidence type="ECO:0000256" key="1">
    <source>
        <dbReference type="SAM" id="Phobius"/>
    </source>
</evidence>
<evidence type="ECO:0000313" key="2">
    <source>
        <dbReference type="EMBL" id="JAD62048.1"/>
    </source>
</evidence>
<keyword evidence="1" id="KW-0472">Membrane</keyword>
<sequence length="28" mass="3018">MRESPLAVSWCCLIIVCSVSFLGSLLCS</sequence>
<protein>
    <submittedName>
        <fullName evidence="2">Uncharacterized protein</fullName>
    </submittedName>
</protein>
<feature type="transmembrane region" description="Helical" evidence="1">
    <location>
        <begin position="6"/>
        <end position="27"/>
    </location>
</feature>
<keyword evidence="1" id="KW-0812">Transmembrane</keyword>
<organism evidence="2">
    <name type="scientific">Arundo donax</name>
    <name type="common">Giant reed</name>
    <name type="synonym">Donax arundinaceus</name>
    <dbReference type="NCBI Taxonomy" id="35708"/>
    <lineage>
        <taxon>Eukaryota</taxon>
        <taxon>Viridiplantae</taxon>
        <taxon>Streptophyta</taxon>
        <taxon>Embryophyta</taxon>
        <taxon>Tracheophyta</taxon>
        <taxon>Spermatophyta</taxon>
        <taxon>Magnoliopsida</taxon>
        <taxon>Liliopsida</taxon>
        <taxon>Poales</taxon>
        <taxon>Poaceae</taxon>
        <taxon>PACMAD clade</taxon>
        <taxon>Arundinoideae</taxon>
        <taxon>Arundineae</taxon>
        <taxon>Arundo</taxon>
    </lineage>
</organism>
<name>A0A0A9BIS6_ARUDO</name>
<accession>A0A0A9BIS6</accession>
<reference evidence="2" key="1">
    <citation type="submission" date="2014-09" db="EMBL/GenBank/DDBJ databases">
        <authorList>
            <person name="Magalhaes I.L.F."/>
            <person name="Oliveira U."/>
            <person name="Santos F.R."/>
            <person name="Vidigal T.H.D.A."/>
            <person name="Brescovit A.D."/>
            <person name="Santos A.J."/>
        </authorList>
    </citation>
    <scope>NUCLEOTIDE SEQUENCE</scope>
    <source>
        <tissue evidence="2">Shoot tissue taken approximately 20 cm above the soil surface</tissue>
    </source>
</reference>
<proteinExistence type="predicted"/>